<organism evidence="2 3">
    <name type="scientific">Pedobacter cryoconitis</name>
    <dbReference type="NCBI Taxonomy" id="188932"/>
    <lineage>
        <taxon>Bacteria</taxon>
        <taxon>Pseudomonadati</taxon>
        <taxon>Bacteroidota</taxon>
        <taxon>Sphingobacteriia</taxon>
        <taxon>Sphingobacteriales</taxon>
        <taxon>Sphingobacteriaceae</taxon>
        <taxon>Pedobacter</taxon>
    </lineage>
</organism>
<dbReference type="RefSeq" id="WP_068398013.1">
    <property type="nucleotide sequence ID" value="NZ_CP014504.1"/>
</dbReference>
<dbReference type="PATRIC" id="fig|188932.3.peg.1314"/>
<gene>
    <name evidence="2" type="ORF">AY601_1263</name>
</gene>
<feature type="chain" id="PRO_5007280291" description="3-keto-disaccharide hydrolase domain-containing protein" evidence="1">
    <location>
        <begin position="23"/>
        <end position="232"/>
    </location>
</feature>
<reference evidence="2 3" key="1">
    <citation type="submission" date="2016-03" db="EMBL/GenBank/DDBJ databases">
        <title>Complete genome sequence of Pedobacter cryoconitis PAMC 27485.</title>
        <authorList>
            <person name="Lee J."/>
            <person name="Kim O.-S."/>
        </authorList>
    </citation>
    <scope>NUCLEOTIDE SEQUENCE [LARGE SCALE GENOMIC DNA]</scope>
    <source>
        <strain evidence="2 3">PAMC 27485</strain>
    </source>
</reference>
<accession>A0A127VA72</accession>
<feature type="signal peptide" evidence="1">
    <location>
        <begin position="1"/>
        <end position="22"/>
    </location>
</feature>
<evidence type="ECO:0000256" key="1">
    <source>
        <dbReference type="SAM" id="SignalP"/>
    </source>
</evidence>
<keyword evidence="1" id="KW-0732">Signal</keyword>
<dbReference type="AlphaFoldDB" id="A0A127VA72"/>
<dbReference type="EMBL" id="CP014504">
    <property type="protein sequence ID" value="AMP98185.1"/>
    <property type="molecule type" value="Genomic_DNA"/>
</dbReference>
<proteinExistence type="predicted"/>
<evidence type="ECO:0000313" key="3">
    <source>
        <dbReference type="Proteomes" id="UP000071561"/>
    </source>
</evidence>
<name>A0A127VA72_9SPHI</name>
<dbReference type="OrthoDB" id="752993at2"/>
<keyword evidence="3" id="KW-1185">Reference proteome</keyword>
<sequence length="232" mass="26745" precursor="true">MNQRKILLLSFLIFSTFLITNAQSKVVFKETFGKNKLQKNWLTVNGNWEVKDHMIHGSRDVNWAILLCNKSVPDNYILTFSSLVEPESNLFEVILNLNGPKFLGILLNQLEDRVAIEDRSLMLNLDQRGSFIQSTGHIGRMPKVDRPKQYTWQKWKIQRAGNQFFIWINEEEVISFTDSKNFVKPNGQFGFAVSGKAFIKEVQLLSTKGEDALPPQNFKGKPPVKKVPFHFE</sequence>
<dbReference type="KEGG" id="pcm:AY601_1263"/>
<dbReference type="Proteomes" id="UP000071561">
    <property type="component" value="Chromosome"/>
</dbReference>
<dbReference type="Gene3D" id="2.60.120.560">
    <property type="entry name" value="Exo-inulinase, domain 1"/>
    <property type="match status" value="1"/>
</dbReference>
<protein>
    <recommendedName>
        <fullName evidence="4">3-keto-disaccharide hydrolase domain-containing protein</fullName>
    </recommendedName>
</protein>
<evidence type="ECO:0008006" key="4">
    <source>
        <dbReference type="Google" id="ProtNLM"/>
    </source>
</evidence>
<evidence type="ECO:0000313" key="2">
    <source>
        <dbReference type="EMBL" id="AMP98185.1"/>
    </source>
</evidence>